<dbReference type="RefSeq" id="WP_047131194.1">
    <property type="nucleotide sequence ID" value="NZ_CP015114.1"/>
</dbReference>
<dbReference type="InterPro" id="IPR022742">
    <property type="entry name" value="Hydrolase_4"/>
</dbReference>
<dbReference type="SUPFAM" id="SSF53474">
    <property type="entry name" value="alpha/beta-Hydrolases"/>
    <property type="match status" value="1"/>
</dbReference>
<dbReference type="EMBL" id="RQTE01000133">
    <property type="protein sequence ID" value="RZI01940.1"/>
    <property type="molecule type" value="Genomic_DNA"/>
</dbReference>
<protein>
    <submittedName>
        <fullName evidence="3">Alpha/beta fold hydrolase</fullName>
    </submittedName>
    <submittedName>
        <fullName evidence="2">Lysophospholipase</fullName>
    </submittedName>
</protein>
<evidence type="ECO:0000259" key="1">
    <source>
        <dbReference type="Pfam" id="PF12146"/>
    </source>
</evidence>
<dbReference type="GO" id="GO:0016787">
    <property type="term" value="F:hydrolase activity"/>
    <property type="evidence" value="ECO:0007669"/>
    <property type="project" value="UniProtKB-KW"/>
</dbReference>
<dbReference type="PANTHER" id="PTHR11614">
    <property type="entry name" value="PHOSPHOLIPASE-RELATED"/>
    <property type="match status" value="1"/>
</dbReference>
<dbReference type="AlphaFoldDB" id="A0A143P8P5"/>
<evidence type="ECO:0000313" key="3">
    <source>
        <dbReference type="EMBL" id="RZI01940.1"/>
    </source>
</evidence>
<keyword evidence="5" id="KW-1185">Reference proteome</keyword>
<dbReference type="InterPro" id="IPR051044">
    <property type="entry name" value="MAG_DAG_Lipase"/>
</dbReference>
<feature type="domain" description="Serine aminopeptidase S33" evidence="1">
    <location>
        <begin position="28"/>
        <end position="287"/>
    </location>
</feature>
<reference evidence="2 5" key="2">
    <citation type="submission" date="2021-01" db="EMBL/GenBank/DDBJ databases">
        <title>FDA dAtabase for Regulatory Grade micrObial Sequences (FDA-ARGOS): Supporting development and validation of Infectious Disease Dx tests.</title>
        <authorList>
            <person name="Sproer C."/>
            <person name="Gronow S."/>
            <person name="Severitt S."/>
            <person name="Schroder I."/>
            <person name="Tallon L."/>
            <person name="Sadzewicz L."/>
            <person name="Zhao X."/>
            <person name="Boylan J."/>
            <person name="Ott S."/>
            <person name="Bowen H."/>
            <person name="Vavikolanu K."/>
            <person name="Mehta A."/>
            <person name="Aluvathingal J."/>
            <person name="Nadendla S."/>
            <person name="Lowell S."/>
            <person name="Myers T."/>
            <person name="Yan Y."/>
            <person name="Sichtig H."/>
        </authorList>
    </citation>
    <scope>NUCLEOTIDE SEQUENCE [LARGE SCALE GENOMIC DNA]</scope>
    <source>
        <strain evidence="2 5">FDAARGOS_1148</strain>
    </source>
</reference>
<dbReference type="GeneID" id="93726761"/>
<dbReference type="OrthoDB" id="9806902at2"/>
<evidence type="ECO:0000313" key="5">
    <source>
        <dbReference type="Proteomes" id="UP000595942"/>
    </source>
</evidence>
<name>A0A143P8P5_9STAP</name>
<evidence type="ECO:0000313" key="4">
    <source>
        <dbReference type="Proteomes" id="UP000293854"/>
    </source>
</evidence>
<dbReference type="Proteomes" id="UP000595942">
    <property type="component" value="Chromosome"/>
</dbReference>
<sequence>MCPNTFKVTVEDGTNIEVKLDKANKERIGIVHIFHGMAEHMGRYDLFVESLNQQGYDVIRHNHRGHGKDIIERERGHYDSIQIVASDAYEILQTLYPEREGLPYIVLGHSMGSIIARKYVEMFPDTAQGLILTGTGLFPKIKGNLLAVGMKLIAMVLGKRRRLQWVNDLAFKPFNKRIPEAKTNSDWLSTRRDEVDKYCEDPYCGFLVSNQVIYETIHEMMKTSKPSEIKKMNPDLPVLLISGKEDPFGDYGKGIRRLGVVMKRNGIHHITVQLYRHKRHEILFEEDYNQTWNNMYDWIKKNILKKNKASEQNGSK</sequence>
<dbReference type="InterPro" id="IPR029058">
    <property type="entry name" value="AB_hydrolase_fold"/>
</dbReference>
<dbReference type="KEGG" id="scv:A4G25_02710"/>
<gene>
    <name evidence="3" type="ORF">EIG99_07440</name>
    <name evidence="2" type="ORF">I6J05_03005</name>
</gene>
<proteinExistence type="predicted"/>
<dbReference type="Gene3D" id="3.40.50.1820">
    <property type="entry name" value="alpha/beta hydrolase"/>
    <property type="match status" value="1"/>
</dbReference>
<reference evidence="3 4" key="1">
    <citation type="submission" date="2018-11" db="EMBL/GenBank/DDBJ databases">
        <title>Genomic profiling of Staphylococcus species from a Poultry farm system in KwaZulu-Natal, South Africa.</title>
        <authorList>
            <person name="Amoako D.G."/>
            <person name="Somboro A.M."/>
            <person name="Abia A.L.K."/>
            <person name="Bester L.A."/>
            <person name="Essack S.Y."/>
        </authorList>
    </citation>
    <scope>NUCLEOTIDE SEQUENCE [LARGE SCALE GENOMIC DNA]</scope>
    <source>
        <strain evidence="3 4">SA11</strain>
    </source>
</reference>
<dbReference type="Proteomes" id="UP000293854">
    <property type="component" value="Unassembled WGS sequence"/>
</dbReference>
<organism evidence="3 4">
    <name type="scientific">Staphylococcus condimenti</name>
    <dbReference type="NCBI Taxonomy" id="70255"/>
    <lineage>
        <taxon>Bacteria</taxon>
        <taxon>Bacillati</taxon>
        <taxon>Bacillota</taxon>
        <taxon>Bacilli</taxon>
        <taxon>Bacillales</taxon>
        <taxon>Staphylococcaceae</taxon>
        <taxon>Staphylococcus</taxon>
    </lineage>
</organism>
<accession>A0A143P8P5</accession>
<evidence type="ECO:0000313" key="2">
    <source>
        <dbReference type="EMBL" id="QQS83307.1"/>
    </source>
</evidence>
<dbReference type="Pfam" id="PF12146">
    <property type="entry name" value="Hydrolase_4"/>
    <property type="match status" value="1"/>
</dbReference>
<dbReference type="EMBL" id="CP068073">
    <property type="protein sequence ID" value="QQS83307.1"/>
    <property type="molecule type" value="Genomic_DNA"/>
</dbReference>
<keyword evidence="3" id="KW-0378">Hydrolase</keyword>